<accession>A0ACC7NXN9</accession>
<comment type="caution">
    <text evidence="1">The sequence shown here is derived from an EMBL/GenBank/DDBJ whole genome shotgun (WGS) entry which is preliminary data.</text>
</comment>
<reference evidence="1" key="1">
    <citation type="submission" date="2024-12" db="EMBL/GenBank/DDBJ databases">
        <authorList>
            <person name="Wu N."/>
        </authorList>
    </citation>
    <scope>NUCLEOTIDE SEQUENCE</scope>
    <source>
        <strain evidence="1">P15</strain>
    </source>
</reference>
<protein>
    <submittedName>
        <fullName evidence="1">TetR/AcrR family transcriptional regulator</fullName>
    </submittedName>
</protein>
<dbReference type="EMBL" id="JBJURJ010000009">
    <property type="protein sequence ID" value="MFM9329533.1"/>
    <property type="molecule type" value="Genomic_DNA"/>
</dbReference>
<organism evidence="1 2">
    <name type="scientific">Paenibacillus mesotrionivorans</name>
    <dbReference type="NCBI Taxonomy" id="3160968"/>
    <lineage>
        <taxon>Bacteria</taxon>
        <taxon>Bacillati</taxon>
        <taxon>Bacillota</taxon>
        <taxon>Bacilli</taxon>
        <taxon>Bacillales</taxon>
        <taxon>Paenibacillaceae</taxon>
        <taxon>Paenibacillus</taxon>
    </lineage>
</organism>
<proteinExistence type="predicted"/>
<sequence>MKKAEEMKERIIRSTIELIEQGSGDIGEITTRMIAEKTGIGISLIHYHFQTKERLVELCVQRIITGVIENFRPSVAAADSPLVRITAVARQVADFLAANPAISRISILGDLTQPALQDNTALTMAGFSAAWQGGKSSSGNPAALNVKTAVFALTALIQSAFLRKEQSRELFGYDMENKEERDRFIGWMAERLFRSDVHES</sequence>
<gene>
    <name evidence="1" type="ORF">ACI1P1_14665</name>
</gene>
<name>A0ACC7NXN9_9BACL</name>
<evidence type="ECO:0000313" key="1">
    <source>
        <dbReference type="EMBL" id="MFM9329533.1"/>
    </source>
</evidence>
<keyword evidence="2" id="KW-1185">Reference proteome</keyword>
<dbReference type="Proteomes" id="UP001631969">
    <property type="component" value="Unassembled WGS sequence"/>
</dbReference>
<evidence type="ECO:0000313" key="2">
    <source>
        <dbReference type="Proteomes" id="UP001631969"/>
    </source>
</evidence>